<gene>
    <name evidence="2" type="ORF">FJU11_08945</name>
</gene>
<proteinExistence type="predicted"/>
<evidence type="ECO:0000313" key="3">
    <source>
        <dbReference type="Proteomes" id="UP000320314"/>
    </source>
</evidence>
<dbReference type="Pfam" id="PF01370">
    <property type="entry name" value="Epimerase"/>
    <property type="match status" value="1"/>
</dbReference>
<feature type="domain" description="NAD-dependent epimerase/dehydratase" evidence="1">
    <location>
        <begin position="2"/>
        <end position="222"/>
    </location>
</feature>
<evidence type="ECO:0000259" key="1">
    <source>
        <dbReference type="Pfam" id="PF01370"/>
    </source>
</evidence>
<dbReference type="EMBL" id="VHLH01000014">
    <property type="protein sequence ID" value="TPW28691.1"/>
    <property type="molecule type" value="Genomic_DNA"/>
</dbReference>
<dbReference type="SUPFAM" id="SSF51735">
    <property type="entry name" value="NAD(P)-binding Rossmann-fold domains"/>
    <property type="match status" value="1"/>
</dbReference>
<dbReference type="AlphaFoldDB" id="A0A506U6H6"/>
<reference evidence="2 3" key="1">
    <citation type="submission" date="2019-06" db="EMBL/GenBank/DDBJ databases">
        <authorList>
            <person name="Li M."/>
        </authorList>
    </citation>
    <scope>NUCLEOTIDE SEQUENCE [LARGE SCALE GENOMIC DNA]</scope>
    <source>
        <strain evidence="2 3">BGMRC6574</strain>
    </source>
</reference>
<organism evidence="2 3">
    <name type="scientific">Pararhizobium mangrovi</name>
    <dbReference type="NCBI Taxonomy" id="2590452"/>
    <lineage>
        <taxon>Bacteria</taxon>
        <taxon>Pseudomonadati</taxon>
        <taxon>Pseudomonadota</taxon>
        <taxon>Alphaproteobacteria</taxon>
        <taxon>Hyphomicrobiales</taxon>
        <taxon>Rhizobiaceae</taxon>
        <taxon>Rhizobium/Agrobacterium group</taxon>
        <taxon>Pararhizobium</taxon>
    </lineage>
</organism>
<protein>
    <submittedName>
        <fullName evidence="2">NAD-dependent epimerase/dehydratase family protein</fullName>
    </submittedName>
</protein>
<keyword evidence="3" id="KW-1185">Reference proteome</keyword>
<dbReference type="RefSeq" id="WP_141166702.1">
    <property type="nucleotide sequence ID" value="NZ_VHLH01000014.1"/>
</dbReference>
<dbReference type="Gene3D" id="3.40.50.720">
    <property type="entry name" value="NAD(P)-binding Rossmann-like Domain"/>
    <property type="match status" value="1"/>
</dbReference>
<dbReference type="InterPro" id="IPR001509">
    <property type="entry name" value="Epimerase_deHydtase"/>
</dbReference>
<name>A0A506U6H6_9HYPH</name>
<evidence type="ECO:0000313" key="2">
    <source>
        <dbReference type="EMBL" id="TPW28691.1"/>
    </source>
</evidence>
<dbReference type="PANTHER" id="PTHR43245:SF58">
    <property type="entry name" value="BLL5923 PROTEIN"/>
    <property type="match status" value="1"/>
</dbReference>
<dbReference type="InterPro" id="IPR050177">
    <property type="entry name" value="Lipid_A_modif_metabolic_enz"/>
</dbReference>
<dbReference type="InterPro" id="IPR036291">
    <property type="entry name" value="NAD(P)-bd_dom_sf"/>
</dbReference>
<comment type="caution">
    <text evidence="2">The sequence shown here is derived from an EMBL/GenBank/DDBJ whole genome shotgun (WGS) entry which is preliminary data.</text>
</comment>
<accession>A0A506U6H6</accession>
<dbReference type="Proteomes" id="UP000320314">
    <property type="component" value="Unassembled WGS sequence"/>
</dbReference>
<sequence length="308" mass="31779">MIVVTGASGFVGRHLVARLGAEHRSVRAVSRSGGGLATRADLERAADWPAVLEGAQALVHLAAHNPPPGAFRARRDAAAFRRVNVEASARLAARAAAAGVKRIVFTSSIRAYATGGIGRFAESDPLRAADPYGASKAEAEAAIAAALEGSGTRLTVLRPPMIYGVERTGLLGLLARAVRTGVPVPVVREPAERSVLAVGNMVDAVLACLDDESPSDRVFNVADGRATSVRALAELIGKAQGRAPRFAVVPSALAVASRSIPGAGALAARLLQPSAVQIDRIRETLGWTPPSTTAEAVRVTFGDEAGGR</sequence>
<dbReference type="OrthoDB" id="9814124at2"/>
<dbReference type="PANTHER" id="PTHR43245">
    <property type="entry name" value="BIFUNCTIONAL POLYMYXIN RESISTANCE PROTEIN ARNA"/>
    <property type="match status" value="1"/>
</dbReference>